<dbReference type="EMBL" id="CP053418">
    <property type="protein sequence ID" value="QJW83219.1"/>
    <property type="molecule type" value="Genomic_DNA"/>
</dbReference>
<dbReference type="SUPFAM" id="SSF47226">
    <property type="entry name" value="Histidine-containing phosphotransfer domain, HPT domain"/>
    <property type="match status" value="1"/>
</dbReference>
<name>A0ABX6NZI2_9BURK</name>
<evidence type="ECO:0000313" key="2">
    <source>
        <dbReference type="Proteomes" id="UP000500826"/>
    </source>
</evidence>
<gene>
    <name evidence="1" type="ORF">HK414_25235</name>
</gene>
<sequence>MALLAHSAKGAGSMICAQRYAAIAGALEERAPSAPLEEMQQLAGELAAAFDEFLATLASREG</sequence>
<dbReference type="Proteomes" id="UP000500826">
    <property type="component" value="Chromosome"/>
</dbReference>
<keyword evidence="2" id="KW-1185">Reference proteome</keyword>
<organism evidence="1 2">
    <name type="scientific">Ramlibacter terrae</name>
    <dbReference type="NCBI Taxonomy" id="2732511"/>
    <lineage>
        <taxon>Bacteria</taxon>
        <taxon>Pseudomonadati</taxon>
        <taxon>Pseudomonadota</taxon>
        <taxon>Betaproteobacteria</taxon>
        <taxon>Burkholderiales</taxon>
        <taxon>Comamonadaceae</taxon>
        <taxon>Ramlibacter</taxon>
    </lineage>
</organism>
<proteinExistence type="predicted"/>
<evidence type="ECO:0000313" key="1">
    <source>
        <dbReference type="EMBL" id="QJW83219.1"/>
    </source>
</evidence>
<protein>
    <recommendedName>
        <fullName evidence="3">HPt domain-containing protein</fullName>
    </recommendedName>
</protein>
<reference evidence="1 2" key="1">
    <citation type="submission" date="2020-05" db="EMBL/GenBank/DDBJ databases">
        <title>Ramlibacter rhizophilus sp. nov., isolated from rhizosphere soil of national flower Mugunghwa from South Korea.</title>
        <authorList>
            <person name="Zheng-Fei Y."/>
            <person name="Huan T."/>
        </authorList>
    </citation>
    <scope>NUCLEOTIDE SEQUENCE [LARGE SCALE GENOMIC DNA]</scope>
    <source>
        <strain evidence="1 2">H242</strain>
    </source>
</reference>
<accession>A0ABX6NZI2</accession>
<dbReference type="InterPro" id="IPR036641">
    <property type="entry name" value="HPT_dom_sf"/>
</dbReference>
<evidence type="ECO:0008006" key="3">
    <source>
        <dbReference type="Google" id="ProtNLM"/>
    </source>
</evidence>
<dbReference type="Gene3D" id="1.20.120.160">
    <property type="entry name" value="HPT domain"/>
    <property type="match status" value="1"/>
</dbReference>